<dbReference type="Proteomes" id="UP000887579">
    <property type="component" value="Unplaced"/>
</dbReference>
<reference evidence="2" key="1">
    <citation type="submission" date="2022-11" db="UniProtKB">
        <authorList>
            <consortium name="WormBaseParasite"/>
        </authorList>
    </citation>
    <scope>IDENTIFICATION</scope>
</reference>
<evidence type="ECO:0000313" key="1">
    <source>
        <dbReference type="Proteomes" id="UP000887579"/>
    </source>
</evidence>
<evidence type="ECO:0000313" key="2">
    <source>
        <dbReference type="WBParaSite" id="ES5_v2.g13918.t1"/>
    </source>
</evidence>
<accession>A0AC34FAP7</accession>
<name>A0AC34FAP7_9BILA</name>
<dbReference type="WBParaSite" id="ES5_v2.g13918.t1">
    <property type="protein sequence ID" value="ES5_v2.g13918.t1"/>
    <property type="gene ID" value="ES5_v2.g13918"/>
</dbReference>
<protein>
    <submittedName>
        <fullName evidence="2">Galectin</fullName>
    </submittedName>
</protein>
<proteinExistence type="predicted"/>
<sequence length="79" mass="8935">MVIHGTPEKKGKGFHIDLLKKNGDIALHFNPRFDEKAIVRNSLISNEWGNEERGGKMVLKKANEFVIEIRNEASGFQVS</sequence>
<organism evidence="1 2">
    <name type="scientific">Panagrolaimus sp. ES5</name>
    <dbReference type="NCBI Taxonomy" id="591445"/>
    <lineage>
        <taxon>Eukaryota</taxon>
        <taxon>Metazoa</taxon>
        <taxon>Ecdysozoa</taxon>
        <taxon>Nematoda</taxon>
        <taxon>Chromadorea</taxon>
        <taxon>Rhabditida</taxon>
        <taxon>Tylenchina</taxon>
        <taxon>Panagrolaimomorpha</taxon>
        <taxon>Panagrolaimoidea</taxon>
        <taxon>Panagrolaimidae</taxon>
        <taxon>Panagrolaimus</taxon>
    </lineage>
</organism>